<accession>A0ABV2CW01</accession>
<dbReference type="InterPro" id="IPR007415">
    <property type="entry name" value="Nitrogenase_MoFe_mat_NifZ"/>
</dbReference>
<dbReference type="RefSeq" id="WP_345927947.1">
    <property type="nucleotide sequence ID" value="NZ_JBDIVF010000005.1"/>
</dbReference>
<organism evidence="3 4">
    <name type="scientific">Uliginosibacterium paludis</name>
    <dbReference type="NCBI Taxonomy" id="1615952"/>
    <lineage>
        <taxon>Bacteria</taxon>
        <taxon>Pseudomonadati</taxon>
        <taxon>Pseudomonadota</taxon>
        <taxon>Betaproteobacteria</taxon>
        <taxon>Rhodocyclales</taxon>
        <taxon>Zoogloeaceae</taxon>
        <taxon>Uliginosibacterium</taxon>
    </lineage>
</organism>
<dbReference type="EMBL" id="JBEWLZ010000021">
    <property type="protein sequence ID" value="MET1492101.1"/>
    <property type="molecule type" value="Genomic_DNA"/>
</dbReference>
<sequence>MKPRWEVGESLRVTRNVRDDGTFPGALRGELLVRRGSIGTVVDIGSFLMDQVIYSVHFLDTNRIVGCREEELMELDEVWIDSRFETRERVRAARALAIEGEVRVPEGARGEILKVLRDAPGGLAYHVHFECWAGHPLIVRESALCAGVPTLQEEADHV</sequence>
<reference evidence="3 4" key="1">
    <citation type="submission" date="2024-07" db="EMBL/GenBank/DDBJ databases">
        <title>Uliginosibacterium paludis KCTC:42655.</title>
        <authorList>
            <person name="Kim M.K."/>
        </authorList>
    </citation>
    <scope>NUCLEOTIDE SEQUENCE [LARGE SCALE GENOMIC DNA]</scope>
    <source>
        <strain evidence="3 4">KCTC 42655</strain>
    </source>
</reference>
<evidence type="ECO:0000313" key="3">
    <source>
        <dbReference type="EMBL" id="MET1492101.1"/>
    </source>
</evidence>
<evidence type="ECO:0000256" key="2">
    <source>
        <dbReference type="ARBA" id="ARBA00023231"/>
    </source>
</evidence>
<keyword evidence="4" id="KW-1185">Reference proteome</keyword>
<comment type="similarity">
    <text evidence="1">Belongs to the NifZ family.</text>
</comment>
<evidence type="ECO:0000256" key="1">
    <source>
        <dbReference type="ARBA" id="ARBA00008027"/>
    </source>
</evidence>
<evidence type="ECO:0000313" key="4">
    <source>
        <dbReference type="Proteomes" id="UP001548590"/>
    </source>
</evidence>
<dbReference type="Proteomes" id="UP001548590">
    <property type="component" value="Unassembled WGS sequence"/>
</dbReference>
<dbReference type="Pfam" id="PF04319">
    <property type="entry name" value="NifZ"/>
    <property type="match status" value="1"/>
</dbReference>
<name>A0ABV2CW01_9RHOO</name>
<gene>
    <name evidence="3" type="ORF">ABVT11_19850</name>
</gene>
<proteinExistence type="inferred from homology"/>
<keyword evidence="2" id="KW-0535">Nitrogen fixation</keyword>
<protein>
    <submittedName>
        <fullName evidence="3">Nitrogen fixation protein NifZ</fullName>
    </submittedName>
</protein>
<comment type="caution">
    <text evidence="3">The sequence shown here is derived from an EMBL/GenBank/DDBJ whole genome shotgun (WGS) entry which is preliminary data.</text>
</comment>